<accession>A0A2L1KH78</accession>
<geneLocation type="plasmid" evidence="1">
    <name>pA681-IMP</name>
</geneLocation>
<proteinExistence type="predicted"/>
<evidence type="ECO:0000313" key="1">
    <source>
        <dbReference type="EMBL" id="AVE21678.1"/>
    </source>
</evidence>
<sequence>MVHRRNVACFGFGEKKIPGLLVFPFEHEYQAFADALIL</sequence>
<name>A0A2L1KH78_PSEAI</name>
<dbReference type="EMBL" id="MF344570">
    <property type="protein sequence ID" value="AVE21678.1"/>
    <property type="molecule type" value="Genomic_DNA"/>
</dbReference>
<protein>
    <submittedName>
        <fullName evidence="1">Uncharacterized protein</fullName>
    </submittedName>
</protein>
<organism evidence="1">
    <name type="scientific">Pseudomonas aeruginosa</name>
    <dbReference type="NCBI Taxonomy" id="287"/>
    <lineage>
        <taxon>Bacteria</taxon>
        <taxon>Pseudomonadati</taxon>
        <taxon>Pseudomonadota</taxon>
        <taxon>Gammaproteobacteria</taxon>
        <taxon>Pseudomonadales</taxon>
        <taxon>Pseudomonadaceae</taxon>
        <taxon>Pseudomonas</taxon>
    </lineage>
</organism>
<dbReference type="AlphaFoldDB" id="A0A2L1KH78"/>
<keyword evidence="1" id="KW-0614">Plasmid</keyword>
<reference evidence="1" key="1">
    <citation type="submission" date="2017-06" db="EMBL/GenBank/DDBJ databases">
        <title>Complete sequence of pA681-IMP from clinical Pseudomonas aeruginosa.</title>
        <authorList>
            <person name="Yuan M."/>
            <person name="Feng J.2nd."/>
            <person name="Zhan Z.3rd."/>
            <person name="Jiang X.4th."/>
            <person name="Zhang D.5th."/>
            <person name="Chen X.6th."/>
            <person name="Zhao X."/>
            <person name="Che J."/>
            <person name="Lu J."/>
            <person name="Xu J."/>
            <person name="Li J."/>
            <person name="Zhou D."/>
        </authorList>
    </citation>
    <scope>NUCLEOTIDE SEQUENCE</scope>
    <source>
        <plasmid evidence="1">pA681-IMP</plasmid>
    </source>
</reference>